<keyword evidence="5 6" id="KW-0472">Membrane</keyword>
<dbReference type="HOGENOM" id="CLU_176001_3_1_9"/>
<dbReference type="eggNOG" id="ENOG50325HW">
    <property type="taxonomic scope" value="Bacteria"/>
</dbReference>
<evidence type="ECO:0000256" key="6">
    <source>
        <dbReference type="SAM" id="Phobius"/>
    </source>
</evidence>
<protein>
    <recommendedName>
        <fullName evidence="7">Cardiolipin synthase N-terminal domain-containing protein</fullName>
    </recommendedName>
</protein>
<dbReference type="AlphaFoldDB" id="A0A097AU73"/>
<evidence type="ECO:0000313" key="8">
    <source>
        <dbReference type="EMBL" id="AIS53361.1"/>
    </source>
</evidence>
<evidence type="ECO:0000256" key="2">
    <source>
        <dbReference type="ARBA" id="ARBA00022475"/>
    </source>
</evidence>
<dbReference type="EMBL" id="CP009170">
    <property type="protein sequence ID" value="AIS53361.1"/>
    <property type="molecule type" value="Genomic_DNA"/>
</dbReference>
<name>A0A097AU73_THEKI</name>
<gene>
    <name evidence="8" type="ORF">TKV_c22320</name>
</gene>
<keyword evidence="2" id="KW-1003">Cell membrane</keyword>
<keyword evidence="9" id="KW-1185">Reference proteome</keyword>
<feature type="domain" description="Cardiolipin synthase N-terminal" evidence="7">
    <location>
        <begin position="25"/>
        <end position="65"/>
    </location>
</feature>
<dbReference type="OrthoDB" id="3243324at2"/>
<organism evidence="8 9">
    <name type="scientific">Thermoanaerobacter kivui</name>
    <name type="common">Acetogenium kivui</name>
    <dbReference type="NCBI Taxonomy" id="2325"/>
    <lineage>
        <taxon>Bacteria</taxon>
        <taxon>Bacillati</taxon>
        <taxon>Bacillota</taxon>
        <taxon>Clostridia</taxon>
        <taxon>Thermoanaerobacterales</taxon>
        <taxon>Thermoanaerobacteraceae</taxon>
        <taxon>Thermoanaerobacter</taxon>
    </lineage>
</organism>
<evidence type="ECO:0000259" key="7">
    <source>
        <dbReference type="Pfam" id="PF13396"/>
    </source>
</evidence>
<evidence type="ECO:0000256" key="5">
    <source>
        <dbReference type="ARBA" id="ARBA00023136"/>
    </source>
</evidence>
<evidence type="ECO:0000313" key="9">
    <source>
        <dbReference type="Proteomes" id="UP000029669"/>
    </source>
</evidence>
<dbReference type="GO" id="GO:0005886">
    <property type="term" value="C:plasma membrane"/>
    <property type="evidence" value="ECO:0007669"/>
    <property type="project" value="UniProtKB-SubCell"/>
</dbReference>
<feature type="transmembrane region" description="Helical" evidence="6">
    <location>
        <begin position="43"/>
        <end position="63"/>
    </location>
</feature>
<dbReference type="Proteomes" id="UP000029669">
    <property type="component" value="Chromosome"/>
</dbReference>
<proteinExistence type="predicted"/>
<dbReference type="InterPro" id="IPR027379">
    <property type="entry name" value="CLS_N"/>
</dbReference>
<sequence length="68" mass="7919">MIDKLSNPELIKLLLPLAIIQLGLTVFSIYRLSKDKVKYLPKWAWFLIIIFGEILGCLIFLTIGRERE</sequence>
<dbReference type="RefSeq" id="WP_003868125.1">
    <property type="nucleotide sequence ID" value="NZ_CP009170.1"/>
</dbReference>
<keyword evidence="4 6" id="KW-1133">Transmembrane helix</keyword>
<evidence type="ECO:0000256" key="4">
    <source>
        <dbReference type="ARBA" id="ARBA00022989"/>
    </source>
</evidence>
<feature type="transmembrane region" description="Helical" evidence="6">
    <location>
        <begin position="12"/>
        <end position="31"/>
    </location>
</feature>
<evidence type="ECO:0000256" key="1">
    <source>
        <dbReference type="ARBA" id="ARBA00004651"/>
    </source>
</evidence>
<keyword evidence="3 6" id="KW-0812">Transmembrane</keyword>
<dbReference type="STRING" id="2325.TKV_c22320"/>
<dbReference type="Pfam" id="PF13396">
    <property type="entry name" value="PLDc_N"/>
    <property type="match status" value="1"/>
</dbReference>
<reference evidence="9" key="1">
    <citation type="journal article" date="2015" name="Genome Announc.">
        <title>Whole-Genome Sequences of 80 Environmental and Clinical Isolates of Burkholderia pseudomallei.</title>
        <authorList>
            <person name="Johnson S.L."/>
            <person name="Baker A.L."/>
            <person name="Chain P.S."/>
            <person name="Currie B.J."/>
            <person name="Daligault H.E."/>
            <person name="Davenport K.W."/>
            <person name="Davis C.B."/>
            <person name="Inglis T.J."/>
            <person name="Kaestli M."/>
            <person name="Koren S."/>
            <person name="Mayo M."/>
            <person name="Merritt A.J."/>
            <person name="Price E.P."/>
            <person name="Sarovich D.S."/>
            <person name="Warner J."/>
            <person name="Rosovitz M.J."/>
        </authorList>
    </citation>
    <scope>NUCLEOTIDE SEQUENCE [LARGE SCALE GENOMIC DNA]</scope>
    <source>
        <strain evidence="9">DSM 2030</strain>
    </source>
</reference>
<comment type="subcellular location">
    <subcellularLocation>
        <location evidence="1">Cell membrane</location>
        <topology evidence="1">Multi-pass membrane protein</topology>
    </subcellularLocation>
</comment>
<evidence type="ECO:0000256" key="3">
    <source>
        <dbReference type="ARBA" id="ARBA00022692"/>
    </source>
</evidence>
<accession>A0A097AU73</accession>
<dbReference type="KEGG" id="tki:TKV_c22320"/>